<evidence type="ECO:0000313" key="26">
    <source>
        <dbReference type="Proteomes" id="UP001239994"/>
    </source>
</evidence>
<evidence type="ECO:0000256" key="15">
    <source>
        <dbReference type="ARBA" id="ARBA00023286"/>
    </source>
</evidence>
<evidence type="ECO:0000256" key="8">
    <source>
        <dbReference type="ARBA" id="ARBA00023018"/>
    </source>
</evidence>
<evidence type="ECO:0000256" key="13">
    <source>
        <dbReference type="ARBA" id="ARBA00023180"/>
    </source>
</evidence>
<dbReference type="InterPro" id="IPR024337">
    <property type="entry name" value="tRNA_splic_suSen54"/>
</dbReference>
<feature type="domain" description="Neurotransmitter-gated ion-channel ligand-binding" evidence="23">
    <location>
        <begin position="557"/>
        <end position="742"/>
    </location>
</feature>
<comment type="similarity">
    <text evidence="1">Belongs to the SEN54 family.</text>
</comment>
<accession>A0AAD9DYX6</accession>
<evidence type="ECO:0000256" key="3">
    <source>
        <dbReference type="ARBA" id="ARBA00022475"/>
    </source>
</evidence>
<dbReference type="FunFam" id="2.70.170.10:FF:000017">
    <property type="entry name" value="5-hydroxytryptamine receptor 3A"/>
    <property type="match status" value="1"/>
</dbReference>
<feature type="compositionally biased region" description="Polar residues" evidence="22">
    <location>
        <begin position="235"/>
        <end position="245"/>
    </location>
</feature>
<keyword evidence="3" id="KW-1003">Cell membrane</keyword>
<comment type="caution">
    <text evidence="25">The sequence shown here is derived from an EMBL/GenBank/DDBJ whole genome shotgun (WGS) entry which is preliminary data.</text>
</comment>
<dbReference type="GO" id="GO:0000379">
    <property type="term" value="P:tRNA-type intron splice site recognition and cleavage"/>
    <property type="evidence" value="ECO:0007669"/>
    <property type="project" value="TreeGrafter"/>
</dbReference>
<evidence type="ECO:0000256" key="2">
    <source>
        <dbReference type="ARBA" id="ARBA00022448"/>
    </source>
</evidence>
<evidence type="ECO:0000256" key="17">
    <source>
        <dbReference type="ARBA" id="ARBA00034104"/>
    </source>
</evidence>
<keyword evidence="6" id="KW-0732">Signal</keyword>
<evidence type="ECO:0000256" key="22">
    <source>
        <dbReference type="SAM" id="MobiDB-lite"/>
    </source>
</evidence>
<keyword evidence="26" id="KW-1185">Reference proteome</keyword>
<keyword evidence="16" id="KW-0407">Ion channel</keyword>
<dbReference type="Pfam" id="PF02931">
    <property type="entry name" value="Neur_chan_LBD"/>
    <property type="match status" value="1"/>
</dbReference>
<evidence type="ECO:0000256" key="12">
    <source>
        <dbReference type="ARBA" id="ARBA00023170"/>
    </source>
</evidence>
<evidence type="ECO:0000256" key="5">
    <source>
        <dbReference type="ARBA" id="ARBA00022694"/>
    </source>
</evidence>
<dbReference type="GO" id="GO:0000214">
    <property type="term" value="C:tRNA-intron endonuclease complex"/>
    <property type="evidence" value="ECO:0007669"/>
    <property type="project" value="TreeGrafter"/>
</dbReference>
<feature type="region of interest" description="Disordered" evidence="22">
    <location>
        <begin position="212"/>
        <end position="279"/>
    </location>
</feature>
<evidence type="ECO:0000256" key="4">
    <source>
        <dbReference type="ARBA" id="ARBA00022692"/>
    </source>
</evidence>
<evidence type="ECO:0000256" key="16">
    <source>
        <dbReference type="ARBA" id="ARBA00023303"/>
    </source>
</evidence>
<reference evidence="25" key="1">
    <citation type="submission" date="2023-03" db="EMBL/GenBank/DDBJ databases">
        <title>Electrophorus voltai genome.</title>
        <authorList>
            <person name="Bian C."/>
        </authorList>
    </citation>
    <scope>NUCLEOTIDE SEQUENCE</scope>
    <source>
        <strain evidence="25">CB-2022</strain>
        <tissue evidence="25">Muscle</tissue>
    </source>
</reference>
<comment type="catalytic activity">
    <reaction evidence="19">
        <text>Na(+)(in) = Na(+)(out)</text>
        <dbReference type="Rhea" id="RHEA:34963"/>
        <dbReference type="ChEBI" id="CHEBI:29101"/>
    </reaction>
</comment>
<keyword evidence="5" id="KW-0819">tRNA processing</keyword>
<evidence type="ECO:0008006" key="27">
    <source>
        <dbReference type="Google" id="ProtNLM"/>
    </source>
</evidence>
<dbReference type="InterPro" id="IPR024336">
    <property type="entry name" value="tRNA_splic_suSen54_N"/>
</dbReference>
<dbReference type="Proteomes" id="UP001239994">
    <property type="component" value="Unassembled WGS sequence"/>
</dbReference>
<keyword evidence="9" id="KW-0406">Ion transport</keyword>
<dbReference type="GO" id="GO:0005230">
    <property type="term" value="F:extracellular ligand-gated monoatomic ion channel activity"/>
    <property type="evidence" value="ECO:0007669"/>
    <property type="project" value="InterPro"/>
</dbReference>
<evidence type="ECO:0000259" key="24">
    <source>
        <dbReference type="Pfam" id="PF12928"/>
    </source>
</evidence>
<keyword evidence="7" id="KW-1133">Transmembrane helix</keyword>
<evidence type="ECO:0000256" key="11">
    <source>
        <dbReference type="ARBA" id="ARBA00023157"/>
    </source>
</evidence>
<keyword evidence="13" id="KW-0325">Glycoprotein</keyword>
<feature type="domain" description="tRNA-splicing endonuclease subunit Sen54 N-terminal" evidence="24">
    <location>
        <begin position="64"/>
        <end position="152"/>
    </location>
</feature>
<evidence type="ECO:0000256" key="21">
    <source>
        <dbReference type="ARBA" id="ARBA00037540"/>
    </source>
</evidence>
<dbReference type="Pfam" id="PF12928">
    <property type="entry name" value="tRNA_int_end_N2"/>
    <property type="match status" value="1"/>
</dbReference>
<keyword evidence="2" id="KW-0813">Transport</keyword>
<feature type="compositionally biased region" description="Basic and acidic residues" evidence="22">
    <location>
        <begin position="247"/>
        <end position="260"/>
    </location>
</feature>
<dbReference type="InterPro" id="IPR018000">
    <property type="entry name" value="Neurotransmitter_ion_chnl_CS"/>
</dbReference>
<dbReference type="PANTHER" id="PTHR21027">
    <property type="entry name" value="TRNA-SPLICING ENDONUCLEASE SUBUNIT SEN54"/>
    <property type="match status" value="1"/>
</dbReference>
<keyword evidence="12" id="KW-0675">Receptor</keyword>
<proteinExistence type="inferred from homology"/>
<dbReference type="PROSITE" id="PS00236">
    <property type="entry name" value="NEUROTR_ION_CHANNEL"/>
    <property type="match status" value="1"/>
</dbReference>
<gene>
    <name evidence="25" type="ORF">P4O66_007456</name>
</gene>
<dbReference type="GO" id="GO:0045211">
    <property type="term" value="C:postsynaptic membrane"/>
    <property type="evidence" value="ECO:0007669"/>
    <property type="project" value="UniProtKB-SubCell"/>
</dbReference>
<protein>
    <recommendedName>
        <fullName evidence="27">tRNA-splicing endonuclease subunit Sen54 N-terminal domain-containing protein</fullName>
    </recommendedName>
</protein>
<sequence>MAANDGVPEALQVLLSDELLSPSELFKERSRSHKIPVKGQKEFLPDGSDQQRARLQKSLDEHWTLVAEERVERLGNLVSAEWIPKEKLVKLLSPAVRLLDGAEVHDEDGVYKLISLQGKFWQTMGFSDRGKQCLLPEEALYLMECGSVQVFYKDLPLSIQEGYECLLSPETMTLHQYQVFGHLKRLGYVVNRFDPSQVPSLYERQLNLPLPRDMQSKQLKRKRSQSPGSRLCEKQSATTMEQTTVEGECKGEVQIREPDLGHVAPEQGTAQQTSQDKSMECVANSDGASARNWWTDMSGQAQAAAAQAAAPRWDFSCIVFPDLGSHRANSATLAAPDPSLLPGALEVGECKVAHWLRKLNLKKERLSRRDWERQRERDRYKRDINDDHEVRRCRNWMEYLDLMEKRRSQQHKERPAHLWEQKVTPLTHPGQCISHRELLEQISIIPSCDLLEGASSLYPLRLPWSDKWRICFNVYQPDTVAEFKKSHPGKPYTRLCVCRKHQGIMRNDMATSLFFSTTLNTWHSPASTGVVQALSNCSYLALQEYLGLDKNNIKMTSLRPVDHWQTSTLIFADLHVSSIVEVVRVCHLRAGYNEKAQIFSLQVFMEMSWVNEFTKWNPKDFCGITFMPVAKQILWIPDINIIENLKIEFSTLESPFLKMQSSGIVTVGQFYTITAACKMDLYQFPFDTQSCTLTLQSTLDSEELQIEPYSNDSMLHLGSKQLLQIQGEWDLLNINMSKTHLQASGKEWDQLTYTTSMLDEKANERSPLSLIPKVFYRYHIKPYGLRLG</sequence>
<dbReference type="AlphaFoldDB" id="A0AAD9DYX6"/>
<dbReference type="Gene3D" id="2.70.170.10">
    <property type="entry name" value="Neurotransmitter-gated ion-channel ligand-binding domain"/>
    <property type="match status" value="1"/>
</dbReference>
<keyword evidence="11" id="KW-1015">Disulfide bond</keyword>
<organism evidence="25 26">
    <name type="scientific">Electrophorus voltai</name>
    <dbReference type="NCBI Taxonomy" id="2609070"/>
    <lineage>
        <taxon>Eukaryota</taxon>
        <taxon>Metazoa</taxon>
        <taxon>Chordata</taxon>
        <taxon>Craniata</taxon>
        <taxon>Vertebrata</taxon>
        <taxon>Euteleostomi</taxon>
        <taxon>Actinopterygii</taxon>
        <taxon>Neopterygii</taxon>
        <taxon>Teleostei</taxon>
        <taxon>Ostariophysi</taxon>
        <taxon>Gymnotiformes</taxon>
        <taxon>Gymnotoidei</taxon>
        <taxon>Gymnotidae</taxon>
        <taxon>Electrophorus</taxon>
    </lineage>
</organism>
<evidence type="ECO:0000256" key="9">
    <source>
        <dbReference type="ARBA" id="ARBA00023065"/>
    </source>
</evidence>
<keyword evidence="10" id="KW-0472">Membrane</keyword>
<keyword evidence="15" id="KW-1071">Ligand-gated ion channel</keyword>
<dbReference type="InterPro" id="IPR006202">
    <property type="entry name" value="Neur_chan_lig-bd"/>
</dbReference>
<name>A0AAD9DYX6_9TELE</name>
<comment type="catalytic activity">
    <reaction evidence="18">
        <text>K(+)(in) = K(+)(out)</text>
        <dbReference type="Rhea" id="RHEA:29463"/>
        <dbReference type="ChEBI" id="CHEBI:29103"/>
    </reaction>
</comment>
<keyword evidence="8" id="KW-0770">Synapse</keyword>
<evidence type="ECO:0000256" key="10">
    <source>
        <dbReference type="ARBA" id="ARBA00023136"/>
    </source>
</evidence>
<evidence type="ECO:0000256" key="14">
    <source>
        <dbReference type="ARBA" id="ARBA00023257"/>
    </source>
</evidence>
<evidence type="ECO:0000256" key="19">
    <source>
        <dbReference type="ARBA" id="ARBA00036239"/>
    </source>
</evidence>
<comment type="subcellular location">
    <subcellularLocation>
        <location evidence="17">Postsynaptic cell membrane</location>
        <topology evidence="17">Multi-pass membrane protein</topology>
    </subcellularLocation>
</comment>
<evidence type="ECO:0000256" key="6">
    <source>
        <dbReference type="ARBA" id="ARBA00022729"/>
    </source>
</evidence>
<evidence type="ECO:0000313" key="25">
    <source>
        <dbReference type="EMBL" id="KAK1799201.1"/>
    </source>
</evidence>
<dbReference type="EMBL" id="JAROKS010000012">
    <property type="protein sequence ID" value="KAK1799201.1"/>
    <property type="molecule type" value="Genomic_DNA"/>
</dbReference>
<dbReference type="PANTHER" id="PTHR21027:SF1">
    <property type="entry name" value="TRNA-SPLICING ENDONUCLEASE SUBUNIT SEN54"/>
    <property type="match status" value="1"/>
</dbReference>
<evidence type="ECO:0000259" key="23">
    <source>
        <dbReference type="Pfam" id="PF02931"/>
    </source>
</evidence>
<evidence type="ECO:0000256" key="18">
    <source>
        <dbReference type="ARBA" id="ARBA00034430"/>
    </source>
</evidence>
<evidence type="ECO:0000256" key="1">
    <source>
        <dbReference type="ARBA" id="ARBA00005736"/>
    </source>
</evidence>
<keyword evidence="4" id="KW-0812">Transmembrane</keyword>
<evidence type="ECO:0000256" key="7">
    <source>
        <dbReference type="ARBA" id="ARBA00022989"/>
    </source>
</evidence>
<comment type="function">
    <text evidence="21">Forms serotonin (5-hydroxytryptamine/5-HT3)-activated cation-selective channel complexes, which when activated cause fast, depolarizing responses in neurons.</text>
</comment>
<evidence type="ECO:0000256" key="20">
    <source>
        <dbReference type="ARBA" id="ARBA00036634"/>
    </source>
</evidence>
<comment type="catalytic activity">
    <reaction evidence="20">
        <text>Ca(2+)(in) = Ca(2+)(out)</text>
        <dbReference type="Rhea" id="RHEA:29671"/>
        <dbReference type="ChEBI" id="CHEBI:29108"/>
    </reaction>
</comment>
<dbReference type="SUPFAM" id="SSF63712">
    <property type="entry name" value="Nicotinic receptor ligand binding domain-like"/>
    <property type="match status" value="1"/>
</dbReference>
<dbReference type="InterPro" id="IPR036734">
    <property type="entry name" value="Neur_chan_lig-bd_sf"/>
</dbReference>
<keyword evidence="14" id="KW-0628">Postsynaptic cell membrane</keyword>